<feature type="region of interest" description="Disordered" evidence="1">
    <location>
        <begin position="26"/>
        <end position="46"/>
    </location>
</feature>
<dbReference type="Proteomes" id="UP001620514">
    <property type="component" value="Unassembled WGS sequence"/>
</dbReference>
<dbReference type="EMBL" id="JBIYDN010000052">
    <property type="protein sequence ID" value="MFK4448483.1"/>
    <property type="molecule type" value="Genomic_DNA"/>
</dbReference>
<comment type="caution">
    <text evidence="2">The sequence shown here is derived from an EMBL/GenBank/DDBJ whole genome shotgun (WGS) entry which is preliminary data.</text>
</comment>
<protein>
    <recommendedName>
        <fullName evidence="4">Nitroreductase</fullName>
    </recommendedName>
</protein>
<organism evidence="2 3">
    <name type="scientific">Caballeronia udeis</name>
    <dbReference type="NCBI Taxonomy" id="1232866"/>
    <lineage>
        <taxon>Bacteria</taxon>
        <taxon>Pseudomonadati</taxon>
        <taxon>Pseudomonadota</taxon>
        <taxon>Betaproteobacteria</taxon>
        <taxon>Burkholderiales</taxon>
        <taxon>Burkholderiaceae</taxon>
        <taxon>Caballeronia</taxon>
    </lineage>
</organism>
<name>A0ABW8MXM2_9BURK</name>
<evidence type="ECO:0008006" key="4">
    <source>
        <dbReference type="Google" id="ProtNLM"/>
    </source>
</evidence>
<dbReference type="RefSeq" id="WP_404614814.1">
    <property type="nucleotide sequence ID" value="NZ_JBIYDN010000052.1"/>
</dbReference>
<accession>A0ABW8MXM2</accession>
<evidence type="ECO:0000256" key="1">
    <source>
        <dbReference type="SAM" id="MobiDB-lite"/>
    </source>
</evidence>
<reference evidence="2 3" key="1">
    <citation type="submission" date="2024-11" db="EMBL/GenBank/DDBJ databases">
        <title>Using genomics to understand microbial adaptation to soil warming.</title>
        <authorList>
            <person name="Deangelis K.M. PhD."/>
        </authorList>
    </citation>
    <scope>NUCLEOTIDE SEQUENCE [LARGE SCALE GENOMIC DNA]</scope>
    <source>
        <strain evidence="2 3">GAS97</strain>
    </source>
</reference>
<keyword evidence="3" id="KW-1185">Reference proteome</keyword>
<gene>
    <name evidence="2" type="ORF">ABH943_008527</name>
</gene>
<sequence>MSKSGKSKRARLAAERLFPELEVTPVSAEAGAGSEAPFERDRQRISLRPERPFGDDFAWLKESDDEDDAASIVTLPRGIEVPTGYDSVDHVREALRRAWRIEWGNFEANTVDISLPYGWTVNSPKEGPFNIIDRSGVPRATYDRSPHAKLHLLTCCWLDQELHPNDGYCRLVVRDRESSSILESSCWTPETGKDHPEWSRMQAWMDQHCPHYEDPLRGWEDCEENNDRWLDPIED</sequence>
<evidence type="ECO:0000313" key="3">
    <source>
        <dbReference type="Proteomes" id="UP001620514"/>
    </source>
</evidence>
<proteinExistence type="predicted"/>
<feature type="compositionally biased region" description="Basic and acidic residues" evidence="1">
    <location>
        <begin position="37"/>
        <end position="46"/>
    </location>
</feature>
<evidence type="ECO:0000313" key="2">
    <source>
        <dbReference type="EMBL" id="MFK4448483.1"/>
    </source>
</evidence>